<proteinExistence type="inferred from homology"/>
<gene>
    <name evidence="7" type="ORF">RXV79_14900</name>
</gene>
<name>A0ABZ0CMK7_9BURK</name>
<reference evidence="7 8" key="1">
    <citation type="submission" date="2023-10" db="EMBL/GenBank/DDBJ databases">
        <title>Bacteria for the degradation of biodegradable plastic PBAT(Polybutylene adipate terephthalate).</title>
        <authorList>
            <person name="Weon H.-Y."/>
            <person name="Yeon J."/>
        </authorList>
    </citation>
    <scope>NUCLEOTIDE SEQUENCE [LARGE SCALE GENOMIC DNA]</scope>
    <source>
        <strain evidence="7 8">SBD 7-3</strain>
    </source>
</reference>
<comment type="similarity">
    <text evidence="1">Belongs to the metallo-dependent hydrolases superfamily. ATZ/TRZ family.</text>
</comment>
<evidence type="ECO:0000259" key="5">
    <source>
        <dbReference type="Pfam" id="PF01979"/>
    </source>
</evidence>
<dbReference type="EMBL" id="CP136336">
    <property type="protein sequence ID" value="WOB06213.1"/>
    <property type="molecule type" value="Genomic_DNA"/>
</dbReference>
<dbReference type="InterPro" id="IPR050287">
    <property type="entry name" value="MTA/SAH_deaminase"/>
</dbReference>
<keyword evidence="3" id="KW-0378">Hydrolase</keyword>
<dbReference type="InterPro" id="IPR054418">
    <property type="entry name" value="MQNX/HUTI_composite_N"/>
</dbReference>
<evidence type="ECO:0000256" key="4">
    <source>
        <dbReference type="ARBA" id="ARBA00022833"/>
    </source>
</evidence>
<evidence type="ECO:0000313" key="7">
    <source>
        <dbReference type="EMBL" id="WOB06213.1"/>
    </source>
</evidence>
<organism evidence="7 8">
    <name type="scientific">Piscinibacter gummiphilus</name>
    <dbReference type="NCBI Taxonomy" id="946333"/>
    <lineage>
        <taxon>Bacteria</taxon>
        <taxon>Pseudomonadati</taxon>
        <taxon>Pseudomonadota</taxon>
        <taxon>Betaproteobacteria</taxon>
        <taxon>Burkholderiales</taxon>
        <taxon>Sphaerotilaceae</taxon>
        <taxon>Piscinibacter</taxon>
    </lineage>
</organism>
<feature type="domain" description="Amidohydrolase-related" evidence="5">
    <location>
        <begin position="61"/>
        <end position="444"/>
    </location>
</feature>
<accession>A0ABZ0CMK7</accession>
<dbReference type="Gene3D" id="3.20.20.140">
    <property type="entry name" value="Metal-dependent hydrolases"/>
    <property type="match status" value="1"/>
</dbReference>
<dbReference type="Gene3D" id="2.30.40.10">
    <property type="entry name" value="Urease, subunit C, domain 1"/>
    <property type="match status" value="1"/>
</dbReference>
<dbReference type="PANTHER" id="PTHR43794:SF11">
    <property type="entry name" value="AMIDOHYDROLASE-RELATED DOMAIN-CONTAINING PROTEIN"/>
    <property type="match status" value="1"/>
</dbReference>
<keyword evidence="8" id="KW-1185">Reference proteome</keyword>
<dbReference type="Pfam" id="PF22039">
    <property type="entry name" value="HUTI_composite_bact"/>
    <property type="match status" value="1"/>
</dbReference>
<protein>
    <submittedName>
        <fullName evidence="7">Amidohydrolase family protein</fullName>
    </submittedName>
</protein>
<evidence type="ECO:0000259" key="6">
    <source>
        <dbReference type="Pfam" id="PF22039"/>
    </source>
</evidence>
<feature type="domain" description="Aminodeoxyfutalosine deaminase/Imidazolonepropionase-like composite" evidence="6">
    <location>
        <begin position="27"/>
        <end position="52"/>
    </location>
</feature>
<evidence type="ECO:0000313" key="8">
    <source>
        <dbReference type="Proteomes" id="UP001303946"/>
    </source>
</evidence>
<dbReference type="SUPFAM" id="SSF51338">
    <property type="entry name" value="Composite domain of metallo-dependent hydrolases"/>
    <property type="match status" value="1"/>
</dbReference>
<evidence type="ECO:0000256" key="1">
    <source>
        <dbReference type="ARBA" id="ARBA00006745"/>
    </source>
</evidence>
<sequence length="514" mass="57679">MTAALVRAKWIVTGVQDRHTPHIVSDGALVHEHGKVVAVGPFDEMRQRFPDAPVTQYPRHMLLPGFVNSHHHVGLTPLQLGSPDYALELWFASRMSARDVDIHLDTLYSAFEMIASGITTVQHIHGWMRGSFEQVHGASSAVLKAYQAIGMRASYCYAVREQNRLVYEDDAKFCASLPSDVGVPLAEHLKQATLSFSDHMKLYKMLRDENVGQTLTRIQLAPANLHWITDDGLMTLVEQAKADDVPMHMHLLETVYQKEYARRRTGTTAVKHLHKLGALGPWMTLGHAVWLTEEDVELVAHSKTCVCHNCSSNFRLRSGVAPVNEFEKRGVTIGMGLDEAGINEDRDMLQEMKLALRAHRVPGMNDDDVPSCPQVLRMASEHGAKTTAFRGQIGRLDPGMQFDAVAIDFDAAMYPFQDDDIPPLDALIQRAHQRHVDTVYVGGDPIYSQGRFKYIDRDKVLGQIAEALSRPRSPDEVKRRELSKAVFPHVKQFYANYLEGEPARQPFYAPSSRT</sequence>
<dbReference type="Proteomes" id="UP001303946">
    <property type="component" value="Chromosome"/>
</dbReference>
<dbReference type="InterPro" id="IPR006680">
    <property type="entry name" value="Amidohydro-rel"/>
</dbReference>
<dbReference type="InterPro" id="IPR032466">
    <property type="entry name" value="Metal_Hydrolase"/>
</dbReference>
<evidence type="ECO:0000256" key="2">
    <source>
        <dbReference type="ARBA" id="ARBA00022723"/>
    </source>
</evidence>
<dbReference type="Pfam" id="PF01979">
    <property type="entry name" value="Amidohydro_1"/>
    <property type="match status" value="1"/>
</dbReference>
<keyword evidence="4" id="KW-0862">Zinc</keyword>
<evidence type="ECO:0000256" key="3">
    <source>
        <dbReference type="ARBA" id="ARBA00022801"/>
    </source>
</evidence>
<dbReference type="SUPFAM" id="SSF51556">
    <property type="entry name" value="Metallo-dependent hydrolases"/>
    <property type="match status" value="1"/>
</dbReference>
<dbReference type="RefSeq" id="WP_316698570.1">
    <property type="nucleotide sequence ID" value="NZ_CP136336.1"/>
</dbReference>
<keyword evidence="2" id="KW-0479">Metal-binding</keyword>
<dbReference type="InterPro" id="IPR011059">
    <property type="entry name" value="Metal-dep_hydrolase_composite"/>
</dbReference>
<dbReference type="PANTHER" id="PTHR43794">
    <property type="entry name" value="AMINOHYDROLASE SSNA-RELATED"/>
    <property type="match status" value="1"/>
</dbReference>